<reference evidence="3 4" key="1">
    <citation type="submission" date="2020-05" db="EMBL/GenBank/DDBJ databases">
        <title>MicrobeNet Type strains.</title>
        <authorList>
            <person name="Nicholson A.C."/>
        </authorList>
    </citation>
    <scope>NUCLEOTIDE SEQUENCE [LARGE SCALE GENOMIC DNA]</scope>
    <source>
        <strain evidence="3 4">JCM 3224</strain>
    </source>
</reference>
<protein>
    <submittedName>
        <fullName evidence="3">MspA family protein</fullName>
    </submittedName>
</protein>
<keyword evidence="4" id="KW-1185">Reference proteome</keyword>
<evidence type="ECO:0000313" key="3">
    <source>
        <dbReference type="EMBL" id="NNH70370.1"/>
    </source>
</evidence>
<feature type="chain" id="PRO_5032391046" evidence="2">
    <location>
        <begin position="28"/>
        <end position="212"/>
    </location>
</feature>
<evidence type="ECO:0000256" key="1">
    <source>
        <dbReference type="SAM" id="MobiDB-lite"/>
    </source>
</evidence>
<feature type="signal peptide" evidence="2">
    <location>
        <begin position="1"/>
        <end position="27"/>
    </location>
</feature>
<name>A0A849C1N6_9NOCA</name>
<dbReference type="InterPro" id="IPR015286">
    <property type="entry name" value="Porin_fam_mycobact-type"/>
</dbReference>
<dbReference type="AlphaFoldDB" id="A0A849C1N6"/>
<comment type="caution">
    <text evidence="3">The sequence shown here is derived from an EMBL/GenBank/DDBJ whole genome shotgun (WGS) entry which is preliminary data.</text>
</comment>
<evidence type="ECO:0000313" key="4">
    <source>
        <dbReference type="Proteomes" id="UP000586827"/>
    </source>
</evidence>
<proteinExistence type="predicted"/>
<dbReference type="RefSeq" id="WP_067528649.1">
    <property type="nucleotide sequence ID" value="NZ_JABELX010000003.1"/>
</dbReference>
<dbReference type="Pfam" id="PF09203">
    <property type="entry name" value="MspA"/>
    <property type="match status" value="1"/>
</dbReference>
<sequence length="212" mass="21436">MSGFRGIVMAAVGIAALGFLSPGAASADTVVNLPDGYIEGPGVKISSRGERAIVSPSLAANGAGRAAWLSANVHVDVETPDGEVGPNNGPLNEPGTNNSGTHGSSNLTVGYIVGCQVSVGALTANQGVVLSPTSPSITAGASFPLSAGQVKWVTINNIELIKSGGYDIQYQDVPMEIQGCGGYAQARQFAVAEIIGVDYAKVTLYGQPFSIG</sequence>
<feature type="region of interest" description="Disordered" evidence="1">
    <location>
        <begin position="77"/>
        <end position="103"/>
    </location>
</feature>
<dbReference type="EMBL" id="JABELX010000003">
    <property type="protein sequence ID" value="NNH70370.1"/>
    <property type="molecule type" value="Genomic_DNA"/>
</dbReference>
<evidence type="ECO:0000256" key="2">
    <source>
        <dbReference type="SAM" id="SignalP"/>
    </source>
</evidence>
<feature type="compositionally biased region" description="Polar residues" evidence="1">
    <location>
        <begin position="94"/>
        <end position="103"/>
    </location>
</feature>
<gene>
    <name evidence="3" type="ORF">HLB23_10925</name>
</gene>
<organism evidence="3 4">
    <name type="scientific">Nocardia uniformis</name>
    <dbReference type="NCBI Taxonomy" id="53432"/>
    <lineage>
        <taxon>Bacteria</taxon>
        <taxon>Bacillati</taxon>
        <taxon>Actinomycetota</taxon>
        <taxon>Actinomycetes</taxon>
        <taxon>Mycobacteriales</taxon>
        <taxon>Nocardiaceae</taxon>
        <taxon>Nocardia</taxon>
    </lineage>
</organism>
<dbReference type="Proteomes" id="UP000586827">
    <property type="component" value="Unassembled WGS sequence"/>
</dbReference>
<accession>A0A849C1N6</accession>
<keyword evidence="2" id="KW-0732">Signal</keyword>